<sequence length="468" mass="54181">MENAYLHVIFIGRKKSESETCNAFIYNLEIESGMLEESISTITFQRINNVLNKIQTDVLIHIKDVENNIMHNINTAIAVISQTKGFARIAVPLEDSKHLNWITDLSIETLKQWNTPKIRIQVITQDRPNSLSRLVRSLNSAFYLGDDVPMTMNIDRSADPVTLKYCKTFKWKYGKKEIRHRVVQGGLLPAIIESYYPVDEDDYGIILEDDIEVSPFFYIWTKYSILKYRYGPKRVLSGRMFGVSFYNTKINELDMNGRRPFDPRLALKGTDYPSQTPYLSQVPCSWGAVFFPEIWREFHYYLTARLIDNEGPKLQNITVPNCRANKWRKSWKRFFIELVYLRGYVMLYPNYDNFTSLSTNHAERGTHIHNPNSPIVFGLPLMSENNVITGLPESRLPEFENLPIMDLLGNVVSSEEIIQRGRSFHSKVSECPPNDSNEIKYDPEDLLCVNEEMKQNATKSESTQNVNV</sequence>
<dbReference type="Proteomes" id="UP000789920">
    <property type="component" value="Unassembled WGS sequence"/>
</dbReference>
<dbReference type="EMBL" id="CAJVQC010002666">
    <property type="protein sequence ID" value="CAG8515441.1"/>
    <property type="molecule type" value="Genomic_DNA"/>
</dbReference>
<gene>
    <name evidence="1" type="ORF">RPERSI_LOCUS2452</name>
</gene>
<evidence type="ECO:0000313" key="2">
    <source>
        <dbReference type="Proteomes" id="UP000789920"/>
    </source>
</evidence>
<organism evidence="1 2">
    <name type="scientific">Racocetra persica</name>
    <dbReference type="NCBI Taxonomy" id="160502"/>
    <lineage>
        <taxon>Eukaryota</taxon>
        <taxon>Fungi</taxon>
        <taxon>Fungi incertae sedis</taxon>
        <taxon>Mucoromycota</taxon>
        <taxon>Glomeromycotina</taxon>
        <taxon>Glomeromycetes</taxon>
        <taxon>Diversisporales</taxon>
        <taxon>Gigasporaceae</taxon>
        <taxon>Racocetra</taxon>
    </lineage>
</organism>
<accession>A0ACA9L9Z5</accession>
<comment type="caution">
    <text evidence="1">The sequence shown here is derived from an EMBL/GenBank/DDBJ whole genome shotgun (WGS) entry which is preliminary data.</text>
</comment>
<protein>
    <submittedName>
        <fullName evidence="1">27283_t:CDS:1</fullName>
    </submittedName>
</protein>
<keyword evidence="2" id="KW-1185">Reference proteome</keyword>
<name>A0ACA9L9Z5_9GLOM</name>
<reference evidence="1" key="1">
    <citation type="submission" date="2021-06" db="EMBL/GenBank/DDBJ databases">
        <authorList>
            <person name="Kallberg Y."/>
            <person name="Tangrot J."/>
            <person name="Rosling A."/>
        </authorList>
    </citation>
    <scope>NUCLEOTIDE SEQUENCE</scope>
    <source>
        <strain evidence="1">MA461A</strain>
    </source>
</reference>
<proteinExistence type="predicted"/>
<evidence type="ECO:0000313" key="1">
    <source>
        <dbReference type="EMBL" id="CAG8515441.1"/>
    </source>
</evidence>